<comment type="caution">
    <text evidence="1">The sequence shown here is derived from an EMBL/GenBank/DDBJ whole genome shotgun (WGS) entry which is preliminary data.</text>
</comment>
<dbReference type="Proteomes" id="UP000652761">
    <property type="component" value="Unassembled WGS sequence"/>
</dbReference>
<accession>A0A843VP61</accession>
<sequence length="173" mass="19136">MCLQAPGVLAGGPPDFLAWSLGTSAFGADRAAAIEPVFPSFALSPTMFCAPKRRDDPFPIRLWNERPKDLPRVHSIGFFASGALLARLAFRGSLHRVVGEEHFDLCHDRIELVKAFDVCSQQLFAYLRRQAPSTDSYGIFLHRGVVAPHTEVTPPLDEVECRFSFPLLEGAQL</sequence>
<keyword evidence="2" id="KW-1185">Reference proteome</keyword>
<dbReference type="AlphaFoldDB" id="A0A843VP61"/>
<reference evidence="1" key="1">
    <citation type="submission" date="2017-07" db="EMBL/GenBank/DDBJ databases">
        <title>Taro Niue Genome Assembly and Annotation.</title>
        <authorList>
            <person name="Atibalentja N."/>
            <person name="Keating K."/>
            <person name="Fields C.J."/>
        </authorList>
    </citation>
    <scope>NUCLEOTIDE SEQUENCE</scope>
    <source>
        <strain evidence="1">Niue_2</strain>
        <tissue evidence="1">Leaf</tissue>
    </source>
</reference>
<evidence type="ECO:0000313" key="1">
    <source>
        <dbReference type="EMBL" id="MQL97745.1"/>
    </source>
</evidence>
<proteinExistence type="predicted"/>
<gene>
    <name evidence="1" type="ORF">Taro_030444</name>
</gene>
<dbReference type="EMBL" id="NMUH01002093">
    <property type="protein sequence ID" value="MQL97745.1"/>
    <property type="molecule type" value="Genomic_DNA"/>
</dbReference>
<name>A0A843VP61_COLES</name>
<organism evidence="1 2">
    <name type="scientific">Colocasia esculenta</name>
    <name type="common">Wild taro</name>
    <name type="synonym">Arum esculentum</name>
    <dbReference type="NCBI Taxonomy" id="4460"/>
    <lineage>
        <taxon>Eukaryota</taxon>
        <taxon>Viridiplantae</taxon>
        <taxon>Streptophyta</taxon>
        <taxon>Embryophyta</taxon>
        <taxon>Tracheophyta</taxon>
        <taxon>Spermatophyta</taxon>
        <taxon>Magnoliopsida</taxon>
        <taxon>Liliopsida</taxon>
        <taxon>Araceae</taxon>
        <taxon>Aroideae</taxon>
        <taxon>Colocasieae</taxon>
        <taxon>Colocasia</taxon>
    </lineage>
</organism>
<protein>
    <submittedName>
        <fullName evidence="1">Uncharacterized protein</fullName>
    </submittedName>
</protein>
<evidence type="ECO:0000313" key="2">
    <source>
        <dbReference type="Proteomes" id="UP000652761"/>
    </source>
</evidence>